<keyword evidence="2" id="KW-1133">Transmembrane helix</keyword>
<accession>A0A540K9W9</accession>
<organism evidence="3 4">
    <name type="scientific">Malus baccata</name>
    <name type="common">Siberian crab apple</name>
    <name type="synonym">Pyrus baccata</name>
    <dbReference type="NCBI Taxonomy" id="106549"/>
    <lineage>
        <taxon>Eukaryota</taxon>
        <taxon>Viridiplantae</taxon>
        <taxon>Streptophyta</taxon>
        <taxon>Embryophyta</taxon>
        <taxon>Tracheophyta</taxon>
        <taxon>Spermatophyta</taxon>
        <taxon>Magnoliopsida</taxon>
        <taxon>eudicotyledons</taxon>
        <taxon>Gunneridae</taxon>
        <taxon>Pentapetalae</taxon>
        <taxon>rosids</taxon>
        <taxon>fabids</taxon>
        <taxon>Rosales</taxon>
        <taxon>Rosaceae</taxon>
        <taxon>Amygdaloideae</taxon>
        <taxon>Maleae</taxon>
        <taxon>Malus</taxon>
    </lineage>
</organism>
<protein>
    <submittedName>
        <fullName evidence="3">Uncharacterized protein</fullName>
    </submittedName>
</protein>
<dbReference type="AlphaFoldDB" id="A0A540K9W9"/>
<gene>
    <name evidence="3" type="ORF">C1H46_043729</name>
</gene>
<feature type="transmembrane region" description="Helical" evidence="2">
    <location>
        <begin position="12"/>
        <end position="29"/>
    </location>
</feature>
<dbReference type="EMBL" id="VIEB01001699">
    <property type="protein sequence ID" value="TQD70732.1"/>
    <property type="molecule type" value="Genomic_DNA"/>
</dbReference>
<evidence type="ECO:0000313" key="4">
    <source>
        <dbReference type="Proteomes" id="UP000315295"/>
    </source>
</evidence>
<evidence type="ECO:0000256" key="1">
    <source>
        <dbReference type="SAM" id="MobiDB-lite"/>
    </source>
</evidence>
<reference evidence="3 4" key="1">
    <citation type="journal article" date="2019" name="G3 (Bethesda)">
        <title>Sequencing of a Wild Apple (Malus baccata) Genome Unravels the Differences Between Cultivated and Wild Apple Species Regarding Disease Resistance and Cold Tolerance.</title>
        <authorList>
            <person name="Chen X."/>
        </authorList>
    </citation>
    <scope>NUCLEOTIDE SEQUENCE [LARGE SCALE GENOMIC DNA]</scope>
    <source>
        <strain evidence="4">cv. Shandingzi</strain>
        <tissue evidence="3">Leaves</tissue>
    </source>
</reference>
<keyword evidence="4" id="KW-1185">Reference proteome</keyword>
<proteinExistence type="predicted"/>
<comment type="caution">
    <text evidence="3">The sequence shown here is derived from an EMBL/GenBank/DDBJ whole genome shotgun (WGS) entry which is preliminary data.</text>
</comment>
<keyword evidence="2" id="KW-0472">Membrane</keyword>
<sequence>MKYGVGERNVVVLGIGVLATVVEVVRLRVRKVSVEKRDGDEEEEESGDNGADVNAVTRSVGPPGSNTSQHFGSVWELTESSVIGSGQ</sequence>
<feature type="region of interest" description="Disordered" evidence="1">
    <location>
        <begin position="34"/>
        <end position="73"/>
    </location>
</feature>
<keyword evidence="2" id="KW-0812">Transmembrane</keyword>
<evidence type="ECO:0000256" key="2">
    <source>
        <dbReference type="SAM" id="Phobius"/>
    </source>
</evidence>
<evidence type="ECO:0000313" key="3">
    <source>
        <dbReference type="EMBL" id="TQD70732.1"/>
    </source>
</evidence>
<dbReference type="Proteomes" id="UP000315295">
    <property type="component" value="Unassembled WGS sequence"/>
</dbReference>
<name>A0A540K9W9_MALBA</name>